<evidence type="ECO:0000313" key="1">
    <source>
        <dbReference type="EMBL" id="KAJ2975635.1"/>
    </source>
</evidence>
<gene>
    <name evidence="1" type="ORF">NQ176_g5411</name>
</gene>
<accession>A0ACC1N8K9</accession>
<name>A0ACC1N8K9_9HYPO</name>
<protein>
    <submittedName>
        <fullName evidence="1">Uncharacterized protein</fullName>
    </submittedName>
</protein>
<dbReference type="EMBL" id="JANJQO010000683">
    <property type="protein sequence ID" value="KAJ2975635.1"/>
    <property type="molecule type" value="Genomic_DNA"/>
</dbReference>
<keyword evidence="2" id="KW-1185">Reference proteome</keyword>
<reference evidence="1" key="1">
    <citation type="submission" date="2022-08" db="EMBL/GenBank/DDBJ databases">
        <title>Genome Sequence of Lecanicillium fungicola.</title>
        <authorList>
            <person name="Buettner E."/>
        </authorList>
    </citation>
    <scope>NUCLEOTIDE SEQUENCE</scope>
    <source>
        <strain evidence="1">Babe33</strain>
    </source>
</reference>
<proteinExistence type="predicted"/>
<dbReference type="Proteomes" id="UP001143910">
    <property type="component" value="Unassembled WGS sequence"/>
</dbReference>
<comment type="caution">
    <text evidence="1">The sequence shown here is derived from an EMBL/GenBank/DDBJ whole genome shotgun (WGS) entry which is preliminary data.</text>
</comment>
<sequence length="273" mass="31302">MQTGIVMRTPQWNSQSASFCSRWLHDQDVVAADRHLAQDPVWNGDLDACALTDRDKTTLREFWTKLDNDSMEYCSRCRKCWFQKEMDYDDVCSRCYRKDKKRGPGEPFFFSAENQLDFGPVPSRLPELTPKEEALIARVHVHVNIMLVRGQRYKYRGHVVHFLREVGLEIWVKVKEVDGFKTRLSMAEVDQQTGDDQQQQQQRRQYLSGMTGGALERAVMYSRMNSDAILSRDSKAVTYCEEQLVSPARSVNTAHPMQSGVPEATGAIEVPTG</sequence>
<evidence type="ECO:0000313" key="2">
    <source>
        <dbReference type="Proteomes" id="UP001143910"/>
    </source>
</evidence>
<organism evidence="1 2">
    <name type="scientific">Zarea fungicola</name>
    <dbReference type="NCBI Taxonomy" id="93591"/>
    <lineage>
        <taxon>Eukaryota</taxon>
        <taxon>Fungi</taxon>
        <taxon>Dikarya</taxon>
        <taxon>Ascomycota</taxon>
        <taxon>Pezizomycotina</taxon>
        <taxon>Sordariomycetes</taxon>
        <taxon>Hypocreomycetidae</taxon>
        <taxon>Hypocreales</taxon>
        <taxon>Cordycipitaceae</taxon>
        <taxon>Zarea</taxon>
    </lineage>
</organism>